<evidence type="ECO:0000313" key="2">
    <source>
        <dbReference type="EMBL" id="RGC31331.1"/>
    </source>
</evidence>
<accession>A0A3E2WWB5</accession>
<comment type="cofactor">
    <cofactor evidence="1">
        <name>Zn(2+)</name>
        <dbReference type="ChEBI" id="CHEBI:29105"/>
    </cofactor>
    <text evidence="1">Binds 1 zinc ion per subunit.</text>
</comment>
<dbReference type="InterPro" id="IPR014628">
    <property type="entry name" value="Man6P_isomerase_Firm_short"/>
</dbReference>
<comment type="caution">
    <text evidence="2">The sequence shown here is derived from an EMBL/GenBank/DDBJ whole genome shotgun (WGS) entry which is preliminary data.</text>
</comment>
<feature type="binding site" evidence="1">
    <location>
        <position position="110"/>
    </location>
    <ligand>
        <name>Zn(2+)</name>
        <dbReference type="ChEBI" id="CHEBI:29105"/>
    </ligand>
</feature>
<dbReference type="PIRSF" id="PIRSF036894">
    <property type="entry name" value="PMI_Firm_short"/>
    <property type="match status" value="1"/>
</dbReference>
<reference evidence="2 3" key="1">
    <citation type="submission" date="2018-08" db="EMBL/GenBank/DDBJ databases">
        <title>A genome reference for cultivated species of the human gut microbiota.</title>
        <authorList>
            <person name="Zou Y."/>
            <person name="Xue W."/>
            <person name="Luo G."/>
        </authorList>
    </citation>
    <scope>NUCLEOTIDE SEQUENCE [LARGE SCALE GENOMIC DNA]</scope>
    <source>
        <strain evidence="2 3">AF19-21</strain>
    </source>
</reference>
<dbReference type="CDD" id="cd07010">
    <property type="entry name" value="cupin_PMI_type_I_N_bac"/>
    <property type="match status" value="1"/>
</dbReference>
<gene>
    <name evidence="2" type="ORF">DWX41_13255</name>
</gene>
<evidence type="ECO:0000256" key="1">
    <source>
        <dbReference type="PIRSR" id="PIRSR036894-1"/>
    </source>
</evidence>
<dbReference type="EMBL" id="QVIA01000013">
    <property type="protein sequence ID" value="RGC31331.1"/>
    <property type="molecule type" value="Genomic_DNA"/>
</dbReference>
<evidence type="ECO:0000313" key="3">
    <source>
        <dbReference type="Proteomes" id="UP000261111"/>
    </source>
</evidence>
<dbReference type="InterPro" id="IPR014710">
    <property type="entry name" value="RmlC-like_jellyroll"/>
</dbReference>
<name>A0A3E2WWB5_9FIRM</name>
<dbReference type="GO" id="GO:0046872">
    <property type="term" value="F:metal ion binding"/>
    <property type="evidence" value="ECO:0007669"/>
    <property type="project" value="UniProtKB-KW"/>
</dbReference>
<proteinExistence type="predicted"/>
<dbReference type="SUPFAM" id="SSF51182">
    <property type="entry name" value="RmlC-like cupins"/>
    <property type="match status" value="1"/>
</dbReference>
<dbReference type="AlphaFoldDB" id="A0A3E2WWB5"/>
<dbReference type="GO" id="GO:0004476">
    <property type="term" value="F:mannose-6-phosphate isomerase activity"/>
    <property type="evidence" value="ECO:0007669"/>
    <property type="project" value="InterPro"/>
</dbReference>
<keyword evidence="1" id="KW-0862">Zinc</keyword>
<sequence>MDAVERMKHPIFFKENRVWRVYSGGKLLGDFVGKPAEDDFYPEEWIASAVSALNKDSTDPREGLSVIEGTDLTLKELIDTYPAQMLGTARNLGVLVKFLDSAVRLPVQVHPDHAFSRKYLNSEFGKAEMWIVLATRGDACIHFGFREQMDEKRLTQSVERSYENKEEMSALLNRYPVKSGDVFFIPGKMVHAIGQGCLILEIQEPTDFTIQPEFWCGDYLLSDSEMYLDLGRETALKCFDYDIYGEACEELARRTPVVIWERDGVRKESIITEEDTGCFCVERYSVSEGKVLLDAAPAIYVVTKGEGKVTGDGYSRMVRQGDYFFLPYQAKGAFRAETDGSLEIVECLPPAAE</sequence>
<protein>
    <submittedName>
        <fullName evidence="2">Mannose-6-phosphate isomerase</fullName>
    </submittedName>
</protein>
<organism evidence="2 3">
    <name type="scientific">Hungatella hathewayi</name>
    <dbReference type="NCBI Taxonomy" id="154046"/>
    <lineage>
        <taxon>Bacteria</taxon>
        <taxon>Bacillati</taxon>
        <taxon>Bacillota</taxon>
        <taxon>Clostridia</taxon>
        <taxon>Lachnospirales</taxon>
        <taxon>Lachnospiraceae</taxon>
        <taxon>Hungatella</taxon>
    </lineage>
</organism>
<keyword evidence="1" id="KW-0479">Metal-binding</keyword>
<dbReference type="Proteomes" id="UP000261111">
    <property type="component" value="Unassembled WGS sequence"/>
</dbReference>
<dbReference type="Gene3D" id="2.60.120.10">
    <property type="entry name" value="Jelly Rolls"/>
    <property type="match status" value="2"/>
</dbReference>
<feature type="binding site" evidence="1">
    <location>
        <position position="128"/>
    </location>
    <ligand>
        <name>Zn(2+)</name>
        <dbReference type="ChEBI" id="CHEBI:29105"/>
    </ligand>
</feature>
<keyword evidence="2" id="KW-0413">Isomerase</keyword>
<dbReference type="InterPro" id="IPR011051">
    <property type="entry name" value="RmlC_Cupin_sf"/>
</dbReference>
<dbReference type="RefSeq" id="WP_025654386.1">
    <property type="nucleotide sequence ID" value="NZ_QVIA01000013.1"/>
</dbReference>
<dbReference type="GO" id="GO:0005975">
    <property type="term" value="P:carbohydrate metabolic process"/>
    <property type="evidence" value="ECO:0007669"/>
    <property type="project" value="InterPro"/>
</dbReference>
<feature type="binding site" evidence="1">
    <location>
        <position position="191"/>
    </location>
    <ligand>
        <name>Zn(2+)</name>
        <dbReference type="ChEBI" id="CHEBI:29105"/>
    </ligand>
</feature>